<comment type="caution">
    <text evidence="1">The sequence shown here is derived from an EMBL/GenBank/DDBJ whole genome shotgun (WGS) entry which is preliminary data.</text>
</comment>
<dbReference type="PANTHER" id="PTHR47303">
    <property type="match status" value="1"/>
</dbReference>
<evidence type="ECO:0000313" key="1">
    <source>
        <dbReference type="EMBL" id="KAE9465754.1"/>
    </source>
</evidence>
<dbReference type="InterPro" id="IPR002110">
    <property type="entry name" value="Ankyrin_rpt"/>
</dbReference>
<sequence>MASSSNENNTSSPREKYPYPTEFNVLEFVPRLLSEGNYKNWKLLMRDFIRMRGLIGFIEGAAVEERDQDEAWERSNNLVRGWILATLSEDTRLRVLSSESAKGLWRRLEKIFDATRSLIPQLDEETEYRLDLHKAAIKGDWDKFKGIIESERDAVRTPNSPFSQTVLTVAIWSAGRNRFVRELLKKMTPQDLKDLVDSQGATALHCAAAANNMEGAKMVVNKSPDLPNVIDGMGGRPIHHAAYCGHREMVLYLKEVTSEDILLADDYAGALLL</sequence>
<accession>A0A6A4MDU6</accession>
<dbReference type="AlphaFoldDB" id="A0A6A4MDU6"/>
<organism evidence="1 2">
    <name type="scientific">Rhododendron williamsianum</name>
    <dbReference type="NCBI Taxonomy" id="262921"/>
    <lineage>
        <taxon>Eukaryota</taxon>
        <taxon>Viridiplantae</taxon>
        <taxon>Streptophyta</taxon>
        <taxon>Embryophyta</taxon>
        <taxon>Tracheophyta</taxon>
        <taxon>Spermatophyta</taxon>
        <taxon>Magnoliopsida</taxon>
        <taxon>eudicotyledons</taxon>
        <taxon>Gunneridae</taxon>
        <taxon>Pentapetalae</taxon>
        <taxon>asterids</taxon>
        <taxon>Ericales</taxon>
        <taxon>Ericaceae</taxon>
        <taxon>Ericoideae</taxon>
        <taxon>Rhodoreae</taxon>
        <taxon>Rhododendron</taxon>
    </lineage>
</organism>
<dbReference type="PANTHER" id="PTHR47303:SF1">
    <property type="entry name" value="NF-KAPPA-B INHIBITOR BETA"/>
    <property type="match status" value="1"/>
</dbReference>
<evidence type="ECO:0000313" key="2">
    <source>
        <dbReference type="Proteomes" id="UP000428333"/>
    </source>
</evidence>
<keyword evidence="2" id="KW-1185">Reference proteome</keyword>
<dbReference type="SMART" id="SM00248">
    <property type="entry name" value="ANK"/>
    <property type="match status" value="3"/>
</dbReference>
<dbReference type="OrthoDB" id="8063676at2759"/>
<proteinExistence type="predicted"/>
<dbReference type="EMBL" id="QEFC01000233">
    <property type="protein sequence ID" value="KAE9465754.1"/>
    <property type="molecule type" value="Genomic_DNA"/>
</dbReference>
<gene>
    <name evidence="1" type="ORF">C3L33_02338</name>
</gene>
<dbReference type="Proteomes" id="UP000428333">
    <property type="component" value="Linkage Group LG02"/>
</dbReference>
<dbReference type="Pfam" id="PF12796">
    <property type="entry name" value="Ank_2"/>
    <property type="match status" value="1"/>
</dbReference>
<dbReference type="SUPFAM" id="SSF48403">
    <property type="entry name" value="Ankyrin repeat"/>
    <property type="match status" value="1"/>
</dbReference>
<protein>
    <submittedName>
        <fullName evidence="1">Uncharacterized protein</fullName>
    </submittedName>
</protein>
<reference evidence="1 2" key="1">
    <citation type="journal article" date="2019" name="Genome Biol. Evol.">
        <title>The Rhododendron genome and chromosomal organization provide insight into shared whole-genome duplications across the heath family (Ericaceae).</title>
        <authorList>
            <person name="Soza V.L."/>
            <person name="Lindsley D."/>
            <person name="Waalkes A."/>
            <person name="Ramage E."/>
            <person name="Patwardhan R.P."/>
            <person name="Burton J.N."/>
            <person name="Adey A."/>
            <person name="Kumar A."/>
            <person name="Qiu R."/>
            <person name="Shendure J."/>
            <person name="Hall B."/>
        </authorList>
    </citation>
    <scope>NUCLEOTIDE SEQUENCE [LARGE SCALE GENOMIC DNA]</scope>
    <source>
        <strain evidence="1">RSF 1966-606</strain>
    </source>
</reference>
<name>A0A6A4MDU6_9ERIC</name>
<feature type="non-terminal residue" evidence="1">
    <location>
        <position position="1"/>
    </location>
</feature>
<dbReference type="InterPro" id="IPR036770">
    <property type="entry name" value="Ankyrin_rpt-contain_sf"/>
</dbReference>
<dbReference type="Gene3D" id="1.25.40.20">
    <property type="entry name" value="Ankyrin repeat-containing domain"/>
    <property type="match status" value="1"/>
</dbReference>